<keyword evidence="4" id="KW-1185">Reference proteome</keyword>
<evidence type="ECO:0000313" key="3">
    <source>
        <dbReference type="Proteomes" id="UP000245649"/>
    </source>
</evidence>
<gene>
    <name evidence="2" type="ORF">DKC00_18465</name>
    <name evidence="1" type="ORF">DKC11_14710</name>
</gene>
<dbReference type="EMBL" id="CP029432">
    <property type="protein sequence ID" value="AWL63617.1"/>
    <property type="molecule type" value="Genomic_DNA"/>
</dbReference>
<evidence type="ECO:0000313" key="2">
    <source>
        <dbReference type="EMBL" id="AWL63617.1"/>
    </source>
</evidence>
<reference evidence="3 4" key="1">
    <citation type="submission" date="2018-05" db="EMBL/GenBank/DDBJ databases">
        <title>Klebsiella quasipneumonaiae provides a window into carbapenemase gene transfer, plasmid rearrangements and nosocomial acquisition from the hospital environment.</title>
        <authorList>
            <person name="Mathers A.J."/>
            <person name="Vegesana K."/>
            <person name="Stoesser N."/>
            <person name="Crook D."/>
            <person name="Vaughan A."/>
            <person name="Barry K."/>
            <person name="Parikh H."/>
            <person name="Sebra R."/>
            <person name="Kotay S."/>
            <person name="Walker A.S."/>
            <person name="Sheppard A.E."/>
        </authorList>
    </citation>
    <scope>NUCLEOTIDE SEQUENCE [LARGE SCALE GENOMIC DNA]</scope>
    <source>
        <strain evidence="1 4">CAV1947</strain>
        <strain evidence="2 3">CAV2018</strain>
    </source>
</reference>
<protein>
    <submittedName>
        <fullName evidence="2">Uncharacterized protein</fullName>
    </submittedName>
</protein>
<dbReference type="RefSeq" id="WP_109546827.1">
    <property type="nucleotide sequence ID" value="NZ_CP029432.1"/>
</dbReference>
<dbReference type="AlphaFoldDB" id="A0AAI8IWG5"/>
<sequence length="92" mass="10035">MLHLAISFAKKDLFIDKKMQWKMSQNSEQLAGNGDKDVFCDFDGVLASSVLMMPGGAALARAYGTQVEPPAPGGSHPHRLQMQKSLLVEQAF</sequence>
<organism evidence="2 3">
    <name type="scientific">Klebsiella quasipneumoniae</name>
    <dbReference type="NCBI Taxonomy" id="1463165"/>
    <lineage>
        <taxon>Bacteria</taxon>
        <taxon>Pseudomonadati</taxon>
        <taxon>Pseudomonadota</taxon>
        <taxon>Gammaproteobacteria</taxon>
        <taxon>Enterobacterales</taxon>
        <taxon>Enterobacteriaceae</taxon>
        <taxon>Klebsiella/Raoultella group</taxon>
        <taxon>Klebsiella</taxon>
        <taxon>Klebsiella pneumoniae complex</taxon>
    </lineage>
</organism>
<evidence type="ECO:0000313" key="4">
    <source>
        <dbReference type="Proteomes" id="UP000245760"/>
    </source>
</evidence>
<proteinExistence type="predicted"/>
<accession>A0AAI8IWG5</accession>
<dbReference type="EMBL" id="CP029443">
    <property type="protein sequence ID" value="AWL56994.1"/>
    <property type="molecule type" value="Genomic_DNA"/>
</dbReference>
<dbReference type="Proteomes" id="UP000245649">
    <property type="component" value="Chromosome"/>
</dbReference>
<dbReference type="Proteomes" id="UP000245760">
    <property type="component" value="Chromosome"/>
</dbReference>
<name>A0AAI8IWG5_9ENTR</name>
<evidence type="ECO:0000313" key="1">
    <source>
        <dbReference type="EMBL" id="AWL56994.1"/>
    </source>
</evidence>